<keyword evidence="10" id="KW-1185">Reference proteome</keyword>
<accession>A0ABT5DWY8</accession>
<keyword evidence="2" id="KW-1003">Cell membrane</keyword>
<dbReference type="EMBL" id="JAQNDL010000001">
    <property type="protein sequence ID" value="MDC0717688.1"/>
    <property type="molecule type" value="Genomic_DNA"/>
</dbReference>
<proteinExistence type="inferred from homology"/>
<keyword evidence="5 7" id="KW-0472">Membrane</keyword>
<protein>
    <submittedName>
        <fullName evidence="9">MotA/TolQ/ExbB proton channel family protein</fullName>
    </submittedName>
</protein>
<comment type="caution">
    <text evidence="9">The sequence shown here is derived from an EMBL/GenBank/DDBJ whole genome shotgun (WGS) entry which is preliminary data.</text>
</comment>
<organism evidence="9 10">
    <name type="scientific">Nannocystis bainbridge</name>
    <dbReference type="NCBI Taxonomy" id="2995303"/>
    <lineage>
        <taxon>Bacteria</taxon>
        <taxon>Pseudomonadati</taxon>
        <taxon>Myxococcota</taxon>
        <taxon>Polyangia</taxon>
        <taxon>Nannocystales</taxon>
        <taxon>Nannocystaceae</taxon>
        <taxon>Nannocystis</taxon>
    </lineage>
</organism>
<evidence type="ECO:0000313" key="9">
    <source>
        <dbReference type="EMBL" id="MDC0717688.1"/>
    </source>
</evidence>
<sequence length="232" mass="25135">MDLKELFEQGGPLMWAILVASIVGVGIFFERLWSTQRSKVLPRAFVDRIRALVAKGKVNEALLLCEENASSIALVIASALRAFEHSTTRADIKEAVEEVGAREIAHMDRNVEIVGTVATISPLLGLLGTVVGMIQVFRNFVEAYASGAVGPDTFAQGIWQALITTAYGLTVAIPMLLLYRVLLDRTNKLVLEMEEDAMAIVNLLEDGRRAAKARPAAAQVAEPRPAPAEVTP</sequence>
<evidence type="ECO:0000313" key="10">
    <source>
        <dbReference type="Proteomes" id="UP001221686"/>
    </source>
</evidence>
<evidence type="ECO:0000256" key="6">
    <source>
        <dbReference type="RuleBase" id="RU004057"/>
    </source>
</evidence>
<evidence type="ECO:0000256" key="4">
    <source>
        <dbReference type="ARBA" id="ARBA00022989"/>
    </source>
</evidence>
<evidence type="ECO:0000256" key="7">
    <source>
        <dbReference type="SAM" id="Phobius"/>
    </source>
</evidence>
<comment type="similarity">
    <text evidence="6">Belongs to the exbB/tolQ family.</text>
</comment>
<evidence type="ECO:0000256" key="2">
    <source>
        <dbReference type="ARBA" id="ARBA00022475"/>
    </source>
</evidence>
<evidence type="ECO:0000259" key="8">
    <source>
        <dbReference type="Pfam" id="PF01618"/>
    </source>
</evidence>
<gene>
    <name evidence="9" type="ORF">POL25_12350</name>
</gene>
<dbReference type="RefSeq" id="WP_272086173.1">
    <property type="nucleotide sequence ID" value="NZ_JAQNDL010000001.1"/>
</dbReference>
<dbReference type="Pfam" id="PF01618">
    <property type="entry name" value="MotA_ExbB"/>
    <property type="match status" value="1"/>
</dbReference>
<keyword evidence="6" id="KW-0813">Transport</keyword>
<keyword evidence="4 7" id="KW-1133">Transmembrane helix</keyword>
<feature type="transmembrane region" description="Helical" evidence="7">
    <location>
        <begin position="12"/>
        <end position="33"/>
    </location>
</feature>
<keyword evidence="3 7" id="KW-0812">Transmembrane</keyword>
<dbReference type="InterPro" id="IPR002898">
    <property type="entry name" value="MotA_ExbB_proton_chnl"/>
</dbReference>
<reference evidence="9 10" key="1">
    <citation type="submission" date="2022-11" db="EMBL/GenBank/DDBJ databases">
        <title>Minimal conservation of predation-associated metabolite biosynthetic gene clusters underscores biosynthetic potential of Myxococcota including descriptions for ten novel species: Archangium lansinium sp. nov., Myxococcus landrumus sp. nov., Nannocystis bai.</title>
        <authorList>
            <person name="Ahearne A."/>
            <person name="Stevens C."/>
            <person name="Dowd S."/>
        </authorList>
    </citation>
    <scope>NUCLEOTIDE SEQUENCE [LARGE SCALE GENOMIC DNA]</scope>
    <source>
        <strain evidence="9 10">BB15-2</strain>
    </source>
</reference>
<dbReference type="InterPro" id="IPR050790">
    <property type="entry name" value="ExbB/TolQ_transport"/>
</dbReference>
<feature type="domain" description="MotA/TolQ/ExbB proton channel" evidence="8">
    <location>
        <begin position="72"/>
        <end position="195"/>
    </location>
</feature>
<comment type="subcellular location">
    <subcellularLocation>
        <location evidence="1">Cell membrane</location>
        <topology evidence="1">Multi-pass membrane protein</topology>
    </subcellularLocation>
    <subcellularLocation>
        <location evidence="6">Membrane</location>
        <topology evidence="6">Multi-pass membrane protein</topology>
    </subcellularLocation>
</comment>
<dbReference type="PANTHER" id="PTHR30625">
    <property type="entry name" value="PROTEIN TOLQ"/>
    <property type="match status" value="1"/>
</dbReference>
<evidence type="ECO:0000256" key="1">
    <source>
        <dbReference type="ARBA" id="ARBA00004651"/>
    </source>
</evidence>
<dbReference type="Proteomes" id="UP001221686">
    <property type="component" value="Unassembled WGS sequence"/>
</dbReference>
<feature type="transmembrane region" description="Helical" evidence="7">
    <location>
        <begin position="113"/>
        <end position="137"/>
    </location>
</feature>
<evidence type="ECO:0000256" key="3">
    <source>
        <dbReference type="ARBA" id="ARBA00022692"/>
    </source>
</evidence>
<dbReference type="PANTHER" id="PTHR30625:SF11">
    <property type="entry name" value="MOTA_TOLQ_EXBB PROTON CHANNEL DOMAIN-CONTAINING PROTEIN"/>
    <property type="match status" value="1"/>
</dbReference>
<feature type="transmembrane region" description="Helical" evidence="7">
    <location>
        <begin position="157"/>
        <end position="179"/>
    </location>
</feature>
<name>A0ABT5DWY8_9BACT</name>
<keyword evidence="6" id="KW-0653">Protein transport</keyword>
<evidence type="ECO:0000256" key="5">
    <source>
        <dbReference type="ARBA" id="ARBA00023136"/>
    </source>
</evidence>